<feature type="region of interest" description="Disordered" evidence="5">
    <location>
        <begin position="191"/>
        <end position="217"/>
    </location>
</feature>
<dbReference type="InterPro" id="IPR050281">
    <property type="entry name" value="Flavin_monoamine_oxidase"/>
</dbReference>
<dbReference type="STRING" id="5865.A7AS40"/>
<dbReference type="PANTHER" id="PTHR10742:SF415">
    <property type="entry name" value="CHROMOSOME UNDETERMINED SCAFFOLD_56, WHOLE GENOME SHOTGUN SEQUENCE"/>
    <property type="match status" value="1"/>
</dbReference>
<dbReference type="OMA" id="CRLPNID"/>
<dbReference type="InParanoid" id="A7AS40"/>
<keyword evidence="1" id="KW-0479">Metal-binding</keyword>
<dbReference type="InterPro" id="IPR019787">
    <property type="entry name" value="Znf_PHD-finger"/>
</dbReference>
<evidence type="ECO:0000256" key="2">
    <source>
        <dbReference type="ARBA" id="ARBA00022771"/>
    </source>
</evidence>
<dbReference type="InterPro" id="IPR011011">
    <property type="entry name" value="Znf_FYVE_PHD"/>
</dbReference>
<keyword evidence="2 4" id="KW-0863">Zinc-finger</keyword>
<dbReference type="GeneID" id="5479161"/>
<dbReference type="Gene3D" id="3.50.50.60">
    <property type="entry name" value="FAD/NAD(P)-binding domain"/>
    <property type="match status" value="2"/>
</dbReference>
<dbReference type="GO" id="GO:0008270">
    <property type="term" value="F:zinc ion binding"/>
    <property type="evidence" value="ECO:0007669"/>
    <property type="project" value="UniProtKB-KW"/>
</dbReference>
<name>A7AS40_BABBO</name>
<dbReference type="RefSeq" id="XP_001610927.1">
    <property type="nucleotide sequence ID" value="XM_001610877.1"/>
</dbReference>
<dbReference type="GO" id="GO:0016491">
    <property type="term" value="F:oxidoreductase activity"/>
    <property type="evidence" value="ECO:0007669"/>
    <property type="project" value="InterPro"/>
</dbReference>
<dbReference type="InterPro" id="IPR013083">
    <property type="entry name" value="Znf_RING/FYVE/PHD"/>
</dbReference>
<dbReference type="PROSITE" id="PS50016">
    <property type="entry name" value="ZF_PHD_2"/>
    <property type="match status" value="1"/>
</dbReference>
<dbReference type="InterPro" id="IPR001965">
    <property type="entry name" value="Znf_PHD"/>
</dbReference>
<comment type="caution">
    <text evidence="7">The sequence shown here is derived from an EMBL/GenBank/DDBJ whole genome shotgun (WGS) entry which is preliminary data.</text>
</comment>
<keyword evidence="3" id="KW-0862">Zinc</keyword>
<protein>
    <submittedName>
        <fullName evidence="7">Amine oxidase, putative</fullName>
    </submittedName>
</protein>
<feature type="compositionally biased region" description="Polar residues" evidence="5">
    <location>
        <begin position="191"/>
        <end position="200"/>
    </location>
</feature>
<dbReference type="Pfam" id="PF01593">
    <property type="entry name" value="Amino_oxidase"/>
    <property type="match status" value="1"/>
</dbReference>
<reference evidence="8" key="2">
    <citation type="journal article" date="2020" name="Data Brief">
        <title>Transcriptome dataset of Babesia bovis life stages within vertebrate and invertebrate hosts.</title>
        <authorList>
            <person name="Ueti M.W."/>
            <person name="Johnson W.C."/>
            <person name="Kappmeyer L.S."/>
            <person name="Herndon D.R."/>
            <person name="Mousel M.R."/>
            <person name="Reif K.E."/>
            <person name="Taus N.S."/>
            <person name="Ifeonu O.O."/>
            <person name="Silva J.C."/>
            <person name="Suarez C.E."/>
            <person name="Brayton K.A."/>
        </authorList>
    </citation>
    <scope>NUCLEOTIDE SEQUENCE [LARGE SCALE GENOMIC DNA]</scope>
</reference>
<dbReference type="FunCoup" id="A7AS40">
    <property type="interactions" value="10"/>
</dbReference>
<dbReference type="Gene3D" id="3.30.40.10">
    <property type="entry name" value="Zinc/RING finger domain, C3HC4 (zinc finger)"/>
    <property type="match status" value="1"/>
</dbReference>
<sequence length="1275" mass="145378">MDRKRKHSFIRWAFVYHSLTLDQQNELLDSIADSSFYQPNNGESNVMTTQQTDYERYSKIADALQKRFMCRFFKLTWDKLGSTLKVVIHISKNDILDLDLDVTRQRLSILSSNMQYDARSSSYQYSSIIKHGRVNTVFMDLWRRRNNLFKSLNMVPPDDSVDVFHAPDSDMLEAPKVVFDEIISKIYGSQLPSTSDCSNDSVKDLPPTDIPMEDSEENDTEELKRKILFNASKWDVDRITQVIHSEFPHAPVNEKFYRRFDNLVTREADVVVVGAGISGLAAASYLVSCGINVVVLEGRDRIGGRACTTSFPPKYVDGVYLPKVNIDLGANYFHCCNAIQVKGKKETSDFPRDVRARRSSIKSLLGLSSILRPTVADVAGGANWESTIYTRWGDFEGKQIKIDSVMKSNMIAEKVRMRAARKVALMKKHMKNTVVDAHPDNQLRKEWYVSEGLYRNVLHNSSADNGNWHNESYSYSHNIPRDINNKSVNKMSDSDASVCTPTNHYVVDNRSANTTLSGNSNSEQYERTMDSTLQISPDCINDVHNAISTMENQHGVVQNNTSVNQSSISMERPSTELLSGKSESDTSERLCGSALLERILKREPYHIANRINVKKPCDSTTYLLDTDGYRKSLWDIYVESISEVFKENNILPNSLTEDEWNMLFIILQSRTGYNSDLRETCISMCRLPNIDNDFDDSRNYLTKNNYDYNVEYVSGNFNENTTIKKKRFDPSSDNDKLVIDGWDWLLNEISVGVEPFVYLKSNVTTIEVTTGHEYPVTVHVTSSGNNSAPSKSIRSKYVIVTVPSSMISPYEDRREYPNQILFNPPLDPLKRAALQRYKMGFHNKVILRYKPDDIFWKSTSSQLNTLDPRFQFLDLDRYGKTGCILAHSFPPYSATWKDGLTDTEIVRQCLEVLCNSFGIAVDDMPYPVDAMVTRWYRDPYSMGSYSYPGVDAVDDDIIHLKSPYPVDDPRVLFSGEYLSSSYYQCVDGAYDTGVRAAEDVAHLGLKKPYPYPISHESPSLEGLLDPRKREKYLGVSVPLPSPDVFGYYLTDGTDERISDDDYNPEVKASSQQYNAEFSILERLYNLMCEEIIIVGEYRETLDLLISSLEEMRDNEQWNDALDSALKIAESVMEALPDYGDQQGEDTFSIKTREVANSILRSFMAKNDTVHDYVCHVCLSGGEVVMCDSPSCTKIWHAECLPTGFDEPVKDANLSWTCPCCRGIEVPLGHLKVPKAVTLYWRRRGQWMCVKSLMTHCRKVRERLEVLRRRVIKLID</sequence>
<dbReference type="SUPFAM" id="SSF57903">
    <property type="entry name" value="FYVE/PHD zinc finger"/>
    <property type="match status" value="1"/>
</dbReference>
<dbReference type="eggNOG" id="KOG0029">
    <property type="taxonomic scope" value="Eukaryota"/>
</dbReference>
<dbReference type="VEuPathDB" id="PiroplasmaDB:BBOV_IV010050"/>
<dbReference type="InterPro" id="IPR019786">
    <property type="entry name" value="Zinc_finger_PHD-type_CS"/>
</dbReference>
<reference evidence="8" key="3">
    <citation type="journal article" date="2021" name="Int. J. Parasitol.">
        <title>Comparative analysis of gene expression between Babesia bovis blood stages and kinetes allowed by improved genome annotation.</title>
        <authorList>
            <person name="Ueti M.W."/>
            <person name="Johnson W.C."/>
            <person name="Kappmeyer L.S."/>
            <person name="Herndon D.R."/>
            <person name="Mousel M.R."/>
            <person name="Reif K.E."/>
            <person name="Taus N.S."/>
            <person name="Ifeonu O.O."/>
            <person name="Silva J.C."/>
            <person name="Suarez C.E."/>
            <person name="Brayton K.A."/>
        </authorList>
    </citation>
    <scope>NUCLEOTIDE SEQUENCE [LARGE SCALE GENOMIC DNA]</scope>
</reference>
<evidence type="ECO:0000313" key="7">
    <source>
        <dbReference type="EMBL" id="EDO07359.1"/>
    </source>
</evidence>
<proteinExistence type="predicted"/>
<dbReference type="SUPFAM" id="SSF54373">
    <property type="entry name" value="FAD-linked reductases, C-terminal domain"/>
    <property type="match status" value="1"/>
</dbReference>
<dbReference type="EMBL" id="AAXT01000002">
    <property type="protein sequence ID" value="EDO07359.1"/>
    <property type="molecule type" value="Genomic_DNA"/>
</dbReference>
<evidence type="ECO:0000256" key="5">
    <source>
        <dbReference type="SAM" id="MobiDB-lite"/>
    </source>
</evidence>
<evidence type="ECO:0000256" key="3">
    <source>
        <dbReference type="ARBA" id="ARBA00022833"/>
    </source>
</evidence>
<dbReference type="CDD" id="cd15568">
    <property type="entry name" value="PHD5_NSD"/>
    <property type="match status" value="1"/>
</dbReference>
<evidence type="ECO:0000256" key="1">
    <source>
        <dbReference type="ARBA" id="ARBA00022723"/>
    </source>
</evidence>
<reference evidence="7 8" key="1">
    <citation type="journal article" date="2007" name="PLoS Pathog.">
        <title>Genome sequence of Babesia bovis and comparative analysis of apicomplexan hemoprotozoa.</title>
        <authorList>
            <person name="Brayton K.A."/>
            <person name="Lau A.O.T."/>
            <person name="Herndon D.R."/>
            <person name="Hannick L."/>
            <person name="Kappmeyer L.S."/>
            <person name="Berens S.J."/>
            <person name="Bidwell S.L."/>
            <person name="Brown W.C."/>
            <person name="Crabtree J."/>
            <person name="Fadrosh D."/>
            <person name="Feldblum T."/>
            <person name="Forberger H.A."/>
            <person name="Haas B.J."/>
            <person name="Howell J.M."/>
            <person name="Khouri H."/>
            <person name="Koo H."/>
            <person name="Mann D.J."/>
            <person name="Norimine J."/>
            <person name="Paulsen I.T."/>
            <person name="Radune D."/>
            <person name="Ren Q."/>
            <person name="Smith R.K. Jr."/>
            <person name="Suarez C.E."/>
            <person name="White O."/>
            <person name="Wortman J.R."/>
            <person name="Knowles D.P. Jr."/>
            <person name="McElwain T.F."/>
            <person name="Nene V.M."/>
        </authorList>
    </citation>
    <scope>NUCLEOTIDE SEQUENCE [LARGE SCALE GENOMIC DNA]</scope>
    <source>
        <strain evidence="7">T2Bo</strain>
    </source>
</reference>
<dbReference type="Proteomes" id="UP000002173">
    <property type="component" value="Unassembled WGS sequence"/>
</dbReference>
<organism evidence="7 8">
    <name type="scientific">Babesia bovis</name>
    <dbReference type="NCBI Taxonomy" id="5865"/>
    <lineage>
        <taxon>Eukaryota</taxon>
        <taxon>Sar</taxon>
        <taxon>Alveolata</taxon>
        <taxon>Apicomplexa</taxon>
        <taxon>Aconoidasida</taxon>
        <taxon>Piroplasmida</taxon>
        <taxon>Babesiidae</taxon>
        <taxon>Babesia</taxon>
    </lineage>
</organism>
<dbReference type="PANTHER" id="PTHR10742">
    <property type="entry name" value="FLAVIN MONOAMINE OXIDASE"/>
    <property type="match status" value="1"/>
</dbReference>
<dbReference type="InterPro" id="IPR002937">
    <property type="entry name" value="Amino_oxidase"/>
</dbReference>
<gene>
    <name evidence="7" type="ORF">BBOV_IV010050</name>
</gene>
<evidence type="ECO:0000256" key="4">
    <source>
        <dbReference type="PROSITE-ProRule" id="PRU00146"/>
    </source>
</evidence>
<feature type="domain" description="PHD-type" evidence="6">
    <location>
        <begin position="1171"/>
        <end position="1223"/>
    </location>
</feature>
<dbReference type="InterPro" id="IPR036188">
    <property type="entry name" value="FAD/NAD-bd_sf"/>
</dbReference>
<dbReference type="PROSITE" id="PS01359">
    <property type="entry name" value="ZF_PHD_1"/>
    <property type="match status" value="1"/>
</dbReference>
<evidence type="ECO:0000313" key="8">
    <source>
        <dbReference type="Proteomes" id="UP000002173"/>
    </source>
</evidence>
<dbReference type="AlphaFoldDB" id="A7AS40"/>
<dbReference type="SUPFAM" id="SSF51905">
    <property type="entry name" value="FAD/NAD(P)-binding domain"/>
    <property type="match status" value="2"/>
</dbReference>
<dbReference type="SMART" id="SM00249">
    <property type="entry name" value="PHD"/>
    <property type="match status" value="1"/>
</dbReference>
<accession>A7AS40</accession>
<dbReference type="KEGG" id="bbo:BBOV_IV010050"/>
<keyword evidence="8" id="KW-1185">Reference proteome</keyword>
<dbReference type="Pfam" id="PF13450">
    <property type="entry name" value="NAD_binding_8"/>
    <property type="match status" value="1"/>
</dbReference>
<evidence type="ECO:0000259" key="6">
    <source>
        <dbReference type="PROSITE" id="PS50016"/>
    </source>
</evidence>